<accession>A0ABR4QQL3</accession>
<organism evidence="6 7">
    <name type="scientific">Taenia crassiceps</name>
    <dbReference type="NCBI Taxonomy" id="6207"/>
    <lineage>
        <taxon>Eukaryota</taxon>
        <taxon>Metazoa</taxon>
        <taxon>Spiralia</taxon>
        <taxon>Lophotrochozoa</taxon>
        <taxon>Platyhelminthes</taxon>
        <taxon>Cestoda</taxon>
        <taxon>Eucestoda</taxon>
        <taxon>Cyclophyllidea</taxon>
        <taxon>Taeniidae</taxon>
        <taxon>Taenia</taxon>
    </lineage>
</organism>
<evidence type="ECO:0000313" key="7">
    <source>
        <dbReference type="Proteomes" id="UP001651158"/>
    </source>
</evidence>
<proteinExistence type="predicted"/>
<dbReference type="Pfam" id="PF13920">
    <property type="entry name" value="zf-C3HC4_3"/>
    <property type="match status" value="1"/>
</dbReference>
<sequence length="337" mass="37940">MYTTDGLSAKKGWSNQESGVEAANRSINTMPDASGTGLMRNRVPGEDCLTKADGQDEVESALRCILVSRQTDKTQLAAQIAIEESKQMKAFECFQRQRDLRRQQIIDDIQLVETELCGLTRVERERKASRSALVVAHFSERRKDLVRLLSELQHQKERRDLELCEFLKGLEEQRERDQATHWLIQYQRLVEKKPLNLRKEYLTNDICAPLSAPGASEHVGNLVNHLPRNTSTPPAVENPSLDSLSVPSAPSEKVNRSELAMSDTDSSRVILANAPPAIIARFENECCICQDAQCSIIFLPCGHVCCCKFCSVKVILCPLCRNIVERHIQLSSKQHTE</sequence>
<dbReference type="SUPFAM" id="SSF57850">
    <property type="entry name" value="RING/U-box"/>
    <property type="match status" value="1"/>
</dbReference>
<comment type="caution">
    <text evidence="6">The sequence shown here is derived from an EMBL/GenBank/DDBJ whole genome shotgun (WGS) entry which is preliminary data.</text>
</comment>
<keyword evidence="7" id="KW-1185">Reference proteome</keyword>
<dbReference type="PROSITE" id="PS50089">
    <property type="entry name" value="ZF_RING_2"/>
    <property type="match status" value="1"/>
</dbReference>
<gene>
    <name evidence="6" type="ORF">TcWFU_003285</name>
</gene>
<evidence type="ECO:0000256" key="4">
    <source>
        <dbReference type="SAM" id="MobiDB-lite"/>
    </source>
</evidence>
<keyword evidence="1 3" id="KW-0863">Zinc-finger</keyword>
<reference evidence="6 7" key="1">
    <citation type="journal article" date="2022" name="Front. Cell. Infect. Microbiol.">
        <title>The Genomes of Two Strains of Taenia crassiceps the Animal Model for the Study of Human Cysticercosis.</title>
        <authorList>
            <person name="Bobes R.J."/>
            <person name="Estrada K."/>
            <person name="Rios-Valencia D.G."/>
            <person name="Calderon-Gallegos A."/>
            <person name="de la Torre P."/>
            <person name="Carrero J.C."/>
            <person name="Sanchez-Flores A."/>
            <person name="Laclette J.P."/>
        </authorList>
    </citation>
    <scope>NUCLEOTIDE SEQUENCE [LARGE SCALE GENOMIC DNA]</scope>
    <source>
        <strain evidence="6">WFUcys</strain>
    </source>
</reference>
<dbReference type="Proteomes" id="UP001651158">
    <property type="component" value="Unassembled WGS sequence"/>
</dbReference>
<evidence type="ECO:0000256" key="3">
    <source>
        <dbReference type="PROSITE-ProRule" id="PRU00175"/>
    </source>
</evidence>
<dbReference type="InterPro" id="IPR013083">
    <property type="entry name" value="Znf_RING/FYVE/PHD"/>
</dbReference>
<evidence type="ECO:0000259" key="5">
    <source>
        <dbReference type="PROSITE" id="PS50089"/>
    </source>
</evidence>
<evidence type="ECO:0000256" key="1">
    <source>
        <dbReference type="ARBA" id="ARBA00022771"/>
    </source>
</evidence>
<evidence type="ECO:0000313" key="6">
    <source>
        <dbReference type="EMBL" id="KAL5111744.1"/>
    </source>
</evidence>
<name>A0ABR4QQL3_9CEST</name>
<dbReference type="Gene3D" id="3.30.40.10">
    <property type="entry name" value="Zinc/RING finger domain, C3HC4 (zinc finger)"/>
    <property type="match status" value="1"/>
</dbReference>
<protein>
    <recommendedName>
        <fullName evidence="5">RING-type domain-containing protein</fullName>
    </recommendedName>
</protein>
<evidence type="ECO:0000256" key="2">
    <source>
        <dbReference type="ARBA" id="ARBA00022833"/>
    </source>
</evidence>
<keyword evidence="1 3" id="KW-0479">Metal-binding</keyword>
<feature type="region of interest" description="Disordered" evidence="4">
    <location>
        <begin position="224"/>
        <end position="260"/>
    </location>
</feature>
<keyword evidence="2" id="KW-0862">Zinc</keyword>
<dbReference type="InterPro" id="IPR001841">
    <property type="entry name" value="Znf_RING"/>
</dbReference>
<dbReference type="EMBL" id="JAKROA010000001">
    <property type="protein sequence ID" value="KAL5111744.1"/>
    <property type="molecule type" value="Genomic_DNA"/>
</dbReference>
<feature type="region of interest" description="Disordered" evidence="4">
    <location>
        <begin position="1"/>
        <end position="41"/>
    </location>
</feature>
<feature type="domain" description="RING-type" evidence="5">
    <location>
        <begin position="286"/>
        <end position="321"/>
    </location>
</feature>